<evidence type="ECO:0000313" key="3">
    <source>
        <dbReference type="Proteomes" id="UP000002008"/>
    </source>
</evidence>
<keyword evidence="3" id="KW-1185">Reference proteome</keyword>
<dbReference type="CAZy" id="GH39">
    <property type="family name" value="Glycoside Hydrolase Family 39"/>
</dbReference>
<evidence type="ECO:0000313" key="2">
    <source>
        <dbReference type="EMBL" id="ABY34897.1"/>
    </source>
</evidence>
<dbReference type="eggNOG" id="COG2730">
    <property type="taxonomic scope" value="Bacteria"/>
</dbReference>
<dbReference type="InParanoid" id="A9WBU0"/>
<organism evidence="2 3">
    <name type="scientific">Chloroflexus aurantiacus (strain ATCC 29366 / DSM 635 / J-10-fl)</name>
    <dbReference type="NCBI Taxonomy" id="324602"/>
    <lineage>
        <taxon>Bacteria</taxon>
        <taxon>Bacillati</taxon>
        <taxon>Chloroflexota</taxon>
        <taxon>Chloroflexia</taxon>
        <taxon>Chloroflexales</taxon>
        <taxon>Chloroflexineae</taxon>
        <taxon>Chloroflexaceae</taxon>
        <taxon>Chloroflexus</taxon>
    </lineage>
</organism>
<sequence>MTRRIFAVLGLLVLSVSLLAWPRPGAAQGGVPDTYPPYQARYFPETGHSAVNWFLETWKNTPNALFVLGYPISEPFIEESFTEPGKFYRVQYFERAILEEHPENFGQQNNRYYILGRLLGRRLVEGRENEPPFQRVADPGDGTWFAETGHTLRDSPAPFRTFWLNNGGLEVFGYPLSEQFQERNQATGEIYWVQYFERQRMEWHPDEPDPRYRILLGLLGNEYRDLRHRTNPAFNYRPPDQSLPRQFIYGFNAHLYGQGTAWQDRNRVLQMSRDAGVYWIRQQVRWMDLHDRSGAIYWAELDDIVADANRQGVNLLLSIVAAPSWATANGSNGMPRRENFKDFAYFVGEMAKRYKGRVQAYQIWNEQNRACENGGDCARDGGVGGRVADASYYVDLLEVAYKAIKANDPMAIVVSGAPTSTETNDPNIALSDTSYMRSMASNPKFRANVDAIGVHPGGHYNPPDTLWPNRPGPGPQWRTSREFYFRRIEDIRNVLVENGLGDKQIWITEFGWATRNNTPGYEYGNSITFEQQAEWIVRAFQIGRREYAPWVGAMFLWNLNFAVPWRAQGNELHEQASFGVINGDWSPRPAWFAIQAMPKD</sequence>
<protein>
    <recommendedName>
        <fullName evidence="4">Glycoside hydrolase family 5 domain-containing protein</fullName>
    </recommendedName>
</protein>
<evidence type="ECO:0000256" key="1">
    <source>
        <dbReference type="SAM" id="SignalP"/>
    </source>
</evidence>
<dbReference type="HOGENOM" id="CLU_467623_0_0_0"/>
<feature type="signal peptide" evidence="1">
    <location>
        <begin position="1"/>
        <end position="20"/>
    </location>
</feature>
<dbReference type="KEGG" id="cau:Caur_1679"/>
<dbReference type="Gene3D" id="3.20.20.80">
    <property type="entry name" value="Glycosidases"/>
    <property type="match status" value="1"/>
</dbReference>
<keyword evidence="1" id="KW-0732">Signal</keyword>
<dbReference type="Proteomes" id="UP000002008">
    <property type="component" value="Chromosome"/>
</dbReference>
<dbReference type="PANTHER" id="PTHR12631:SF10">
    <property type="entry name" value="BETA-XYLOSIDASE-LIKE PROTEIN-RELATED"/>
    <property type="match status" value="1"/>
</dbReference>
<dbReference type="RefSeq" id="WP_012257551.1">
    <property type="nucleotide sequence ID" value="NC_010175.1"/>
</dbReference>
<gene>
    <name evidence="2" type="ordered locus">Caur_1679</name>
</gene>
<dbReference type="PANTHER" id="PTHR12631">
    <property type="entry name" value="ALPHA-L-IDURONIDASE"/>
    <property type="match status" value="1"/>
</dbReference>
<name>A9WBU0_CHLAA</name>
<accession>A9WBU0</accession>
<dbReference type="STRING" id="324602.Caur_1679"/>
<dbReference type="EnsemblBacteria" id="ABY34897">
    <property type="protein sequence ID" value="ABY34897"/>
    <property type="gene ID" value="Caur_1679"/>
</dbReference>
<dbReference type="SUPFAM" id="SSF51445">
    <property type="entry name" value="(Trans)glycosidases"/>
    <property type="match status" value="1"/>
</dbReference>
<dbReference type="InterPro" id="IPR017853">
    <property type="entry name" value="GH"/>
</dbReference>
<feature type="chain" id="PRO_5002745717" description="Glycoside hydrolase family 5 domain-containing protein" evidence="1">
    <location>
        <begin position="21"/>
        <end position="600"/>
    </location>
</feature>
<reference evidence="3" key="1">
    <citation type="journal article" date="2011" name="BMC Genomics">
        <title>Complete genome sequence of the filamentous anoxygenic phototrophic bacterium Chloroflexus aurantiacus.</title>
        <authorList>
            <person name="Tang K.H."/>
            <person name="Barry K."/>
            <person name="Chertkov O."/>
            <person name="Dalin E."/>
            <person name="Han C.S."/>
            <person name="Hauser L.J."/>
            <person name="Honchak B.M."/>
            <person name="Karbach L.E."/>
            <person name="Land M.L."/>
            <person name="Lapidus A."/>
            <person name="Larimer F.W."/>
            <person name="Mikhailova N."/>
            <person name="Pitluck S."/>
            <person name="Pierson B.K."/>
            <person name="Blankenship R.E."/>
        </authorList>
    </citation>
    <scope>NUCLEOTIDE SEQUENCE [LARGE SCALE GENOMIC DNA]</scope>
    <source>
        <strain evidence="3">ATCC 29366 / DSM 635 / J-10-fl</strain>
    </source>
</reference>
<evidence type="ECO:0008006" key="4">
    <source>
        <dbReference type="Google" id="ProtNLM"/>
    </source>
</evidence>
<dbReference type="GO" id="GO:0004553">
    <property type="term" value="F:hydrolase activity, hydrolyzing O-glycosyl compounds"/>
    <property type="evidence" value="ECO:0000318"/>
    <property type="project" value="GO_Central"/>
</dbReference>
<dbReference type="InterPro" id="IPR051923">
    <property type="entry name" value="Glycosyl_Hydrolase_39"/>
</dbReference>
<dbReference type="PATRIC" id="fig|324602.8.peg.1919"/>
<dbReference type="EMBL" id="CP000909">
    <property type="protein sequence ID" value="ABY34897.1"/>
    <property type="molecule type" value="Genomic_DNA"/>
</dbReference>
<proteinExistence type="predicted"/>
<dbReference type="AlphaFoldDB" id="A9WBU0"/>